<protein>
    <recommendedName>
        <fullName evidence="3">Secreted protein</fullName>
    </recommendedName>
</protein>
<evidence type="ECO:0008006" key="3">
    <source>
        <dbReference type="Google" id="ProtNLM"/>
    </source>
</evidence>
<name>A0AAW1F863_ZOAVI</name>
<dbReference type="AlphaFoldDB" id="A0AAW1F863"/>
<proteinExistence type="predicted"/>
<keyword evidence="2" id="KW-1185">Reference proteome</keyword>
<reference evidence="1 2" key="1">
    <citation type="journal article" date="2024" name="Genome Biol. Evol.">
        <title>Chromosome-level genome assembly of the viviparous eelpout Zoarces viviparus.</title>
        <authorList>
            <person name="Fuhrmann N."/>
            <person name="Brasseur M.V."/>
            <person name="Bakowski C.E."/>
            <person name="Podsiadlowski L."/>
            <person name="Prost S."/>
            <person name="Krehenwinkel H."/>
            <person name="Mayer C."/>
        </authorList>
    </citation>
    <scope>NUCLEOTIDE SEQUENCE [LARGE SCALE GENOMIC DNA]</scope>
    <source>
        <strain evidence="1">NO-MEL_2022_Ind0_liver</strain>
    </source>
</reference>
<evidence type="ECO:0000313" key="2">
    <source>
        <dbReference type="Proteomes" id="UP001488805"/>
    </source>
</evidence>
<dbReference type="EMBL" id="JBCEZU010000100">
    <property type="protein sequence ID" value="KAK9530460.1"/>
    <property type="molecule type" value="Genomic_DNA"/>
</dbReference>
<sequence length="112" mass="12832">MSRLPSRSLLLLDELSVVAPPRWSAHAPLKPNAELHEEATDKNKRQQRHYGIKNTITDVVGGSQGERLIHRTETRLRVALFGFIHREIHRLTVYVHGKPELQVTSLRPCVKK</sequence>
<comment type="caution">
    <text evidence="1">The sequence shown here is derived from an EMBL/GenBank/DDBJ whole genome shotgun (WGS) entry which is preliminary data.</text>
</comment>
<evidence type="ECO:0000313" key="1">
    <source>
        <dbReference type="EMBL" id="KAK9530460.1"/>
    </source>
</evidence>
<dbReference type="Proteomes" id="UP001488805">
    <property type="component" value="Unassembled WGS sequence"/>
</dbReference>
<organism evidence="1 2">
    <name type="scientific">Zoarces viviparus</name>
    <name type="common">Viviparous eelpout</name>
    <name type="synonym">Blennius viviparus</name>
    <dbReference type="NCBI Taxonomy" id="48416"/>
    <lineage>
        <taxon>Eukaryota</taxon>
        <taxon>Metazoa</taxon>
        <taxon>Chordata</taxon>
        <taxon>Craniata</taxon>
        <taxon>Vertebrata</taxon>
        <taxon>Euteleostomi</taxon>
        <taxon>Actinopterygii</taxon>
        <taxon>Neopterygii</taxon>
        <taxon>Teleostei</taxon>
        <taxon>Neoteleostei</taxon>
        <taxon>Acanthomorphata</taxon>
        <taxon>Eupercaria</taxon>
        <taxon>Perciformes</taxon>
        <taxon>Cottioidei</taxon>
        <taxon>Zoarcales</taxon>
        <taxon>Zoarcidae</taxon>
        <taxon>Zoarcinae</taxon>
        <taxon>Zoarces</taxon>
    </lineage>
</organism>
<gene>
    <name evidence="1" type="ORF">VZT92_011958</name>
</gene>
<accession>A0AAW1F863</accession>